<dbReference type="InterPro" id="IPR000064">
    <property type="entry name" value="NLP_P60_dom"/>
</dbReference>
<feature type="compositionally biased region" description="Low complexity" evidence="7">
    <location>
        <begin position="149"/>
        <end position="198"/>
    </location>
</feature>
<keyword evidence="4" id="KW-0677">Repeat</keyword>
<dbReference type="EMBL" id="JBHUMQ010000017">
    <property type="protein sequence ID" value="MFD2693531.1"/>
    <property type="molecule type" value="Genomic_DNA"/>
</dbReference>
<evidence type="ECO:0000259" key="8">
    <source>
        <dbReference type="PROSITE" id="PS51782"/>
    </source>
</evidence>
<dbReference type="CDD" id="cd00118">
    <property type="entry name" value="LysM"/>
    <property type="match status" value="2"/>
</dbReference>
<dbReference type="SUPFAM" id="SSF54001">
    <property type="entry name" value="Cysteine proteinases"/>
    <property type="match status" value="1"/>
</dbReference>
<comment type="caution">
    <text evidence="10">The sequence shown here is derived from an EMBL/GenBank/DDBJ whole genome shotgun (WGS) entry which is preliminary data.</text>
</comment>
<dbReference type="PROSITE" id="PS51935">
    <property type="entry name" value="NLPC_P60"/>
    <property type="match status" value="1"/>
</dbReference>
<feature type="domain" description="LysM" evidence="8">
    <location>
        <begin position="314"/>
        <end position="357"/>
    </location>
</feature>
<dbReference type="InterPro" id="IPR038765">
    <property type="entry name" value="Papain-like_cys_pep_sf"/>
</dbReference>
<evidence type="ECO:0000259" key="9">
    <source>
        <dbReference type="PROSITE" id="PS51935"/>
    </source>
</evidence>
<keyword evidence="11" id="KW-1185">Reference proteome</keyword>
<feature type="domain" description="LysM" evidence="8">
    <location>
        <begin position="266"/>
        <end position="309"/>
    </location>
</feature>
<feature type="region of interest" description="Disordered" evidence="7">
    <location>
        <begin position="149"/>
        <end position="265"/>
    </location>
</feature>
<feature type="compositionally biased region" description="Polar residues" evidence="7">
    <location>
        <begin position="199"/>
        <end position="244"/>
    </location>
</feature>
<comment type="similarity">
    <text evidence="1">Belongs to the peptidase C40 family.</text>
</comment>
<feature type="domain" description="NlpC/P60" evidence="9">
    <location>
        <begin position="19"/>
        <end position="147"/>
    </location>
</feature>
<dbReference type="Pfam" id="PF01476">
    <property type="entry name" value="LysM"/>
    <property type="match status" value="2"/>
</dbReference>
<evidence type="ECO:0000313" key="10">
    <source>
        <dbReference type="EMBL" id="MFD2693531.1"/>
    </source>
</evidence>
<dbReference type="PANTHER" id="PTHR47053:SF1">
    <property type="entry name" value="MUREIN DD-ENDOPEPTIDASE MEPH-RELATED"/>
    <property type="match status" value="1"/>
</dbReference>
<keyword evidence="2" id="KW-0645">Protease</keyword>
<evidence type="ECO:0000256" key="3">
    <source>
        <dbReference type="ARBA" id="ARBA00022729"/>
    </source>
</evidence>
<protein>
    <submittedName>
        <fullName evidence="10">LysM peptidoglycan-binding domain-containing protein</fullName>
    </submittedName>
</protein>
<dbReference type="SMART" id="SM00257">
    <property type="entry name" value="LysM"/>
    <property type="match status" value="2"/>
</dbReference>
<evidence type="ECO:0000256" key="1">
    <source>
        <dbReference type="ARBA" id="ARBA00007074"/>
    </source>
</evidence>
<dbReference type="Pfam" id="PF00877">
    <property type="entry name" value="NLPC_P60"/>
    <property type="match status" value="1"/>
</dbReference>
<keyword evidence="5" id="KW-0378">Hydrolase</keyword>
<evidence type="ECO:0000256" key="4">
    <source>
        <dbReference type="ARBA" id="ARBA00022737"/>
    </source>
</evidence>
<keyword evidence="3" id="KW-0732">Signal</keyword>
<name>A0ABW5S171_9BACL</name>
<dbReference type="Gene3D" id="3.90.1720.10">
    <property type="entry name" value="endopeptidase domain like (from Nostoc punctiforme)"/>
    <property type="match status" value="1"/>
</dbReference>
<dbReference type="SUPFAM" id="SSF54106">
    <property type="entry name" value="LysM domain"/>
    <property type="match status" value="2"/>
</dbReference>
<reference evidence="11" key="1">
    <citation type="journal article" date="2019" name="Int. J. Syst. Evol. Microbiol.">
        <title>The Global Catalogue of Microorganisms (GCM) 10K type strain sequencing project: providing services to taxonomists for standard genome sequencing and annotation.</title>
        <authorList>
            <consortium name="The Broad Institute Genomics Platform"/>
            <consortium name="The Broad Institute Genome Sequencing Center for Infectious Disease"/>
            <person name="Wu L."/>
            <person name="Ma J."/>
        </authorList>
    </citation>
    <scope>NUCLEOTIDE SEQUENCE [LARGE SCALE GENOMIC DNA]</scope>
    <source>
        <strain evidence="11">TISTR 2466</strain>
    </source>
</reference>
<dbReference type="InterPro" id="IPR018392">
    <property type="entry name" value="LysM"/>
</dbReference>
<dbReference type="InterPro" id="IPR036779">
    <property type="entry name" value="LysM_dom_sf"/>
</dbReference>
<sequence>MKKSIVSLALIGGLTVTGLGVHQADAASASSVVSLAQQGMGSTYSWGQNDCSGFTMRVFSRLGIQLPHSSAAQAGYGTAVNRSDLQPGDLVFFNTSGSGISHVGIYVGNNRMISAETEKTGVRETQIFGGGASSYWEPRFVTARRITTNTQQTAQSQKSTQESAVSQSSSTTQNSSNGQTQTGASTDQSSTTDQTNATESSQSSATDRINKVQSNQPSTADQTKSTQSDDQASANNSQTSQATAPKTDDSSSVSNETSSSPTINNGVYIVQTGDTLWAISNRSGISVQKIQQINKLEDTLLYPGQKINLQDPSEQYTIKSGDSLWSIAKKHGTTVEQLMKTNNLSSDLIYPDDKLTISDN</sequence>
<dbReference type="PANTHER" id="PTHR47053">
    <property type="entry name" value="MUREIN DD-ENDOPEPTIDASE MEPH-RELATED"/>
    <property type="match status" value="1"/>
</dbReference>
<evidence type="ECO:0000256" key="6">
    <source>
        <dbReference type="ARBA" id="ARBA00022807"/>
    </source>
</evidence>
<organism evidence="10 11">
    <name type="scientific">Sporolactobacillus shoreicorticis</name>
    <dbReference type="NCBI Taxonomy" id="1923877"/>
    <lineage>
        <taxon>Bacteria</taxon>
        <taxon>Bacillati</taxon>
        <taxon>Bacillota</taxon>
        <taxon>Bacilli</taxon>
        <taxon>Bacillales</taxon>
        <taxon>Sporolactobacillaceae</taxon>
        <taxon>Sporolactobacillus</taxon>
    </lineage>
</organism>
<evidence type="ECO:0000313" key="11">
    <source>
        <dbReference type="Proteomes" id="UP001597399"/>
    </source>
</evidence>
<evidence type="ECO:0000256" key="7">
    <source>
        <dbReference type="SAM" id="MobiDB-lite"/>
    </source>
</evidence>
<dbReference type="RefSeq" id="WP_253060492.1">
    <property type="nucleotide sequence ID" value="NZ_JAMXWM010000005.1"/>
</dbReference>
<dbReference type="PROSITE" id="PS51782">
    <property type="entry name" value="LYSM"/>
    <property type="match status" value="2"/>
</dbReference>
<feature type="compositionally biased region" description="Low complexity" evidence="7">
    <location>
        <begin position="250"/>
        <end position="260"/>
    </location>
</feature>
<keyword evidence="6" id="KW-0788">Thiol protease</keyword>
<dbReference type="Proteomes" id="UP001597399">
    <property type="component" value="Unassembled WGS sequence"/>
</dbReference>
<evidence type="ECO:0000256" key="2">
    <source>
        <dbReference type="ARBA" id="ARBA00022670"/>
    </source>
</evidence>
<dbReference type="Gene3D" id="3.10.350.10">
    <property type="entry name" value="LysM domain"/>
    <property type="match status" value="2"/>
</dbReference>
<proteinExistence type="inferred from homology"/>
<dbReference type="InterPro" id="IPR051202">
    <property type="entry name" value="Peptidase_C40"/>
</dbReference>
<accession>A0ABW5S171</accession>
<evidence type="ECO:0000256" key="5">
    <source>
        <dbReference type="ARBA" id="ARBA00022801"/>
    </source>
</evidence>
<gene>
    <name evidence="10" type="ORF">ACFSUE_07810</name>
</gene>